<accession>A0AAV4N7T1</accession>
<proteinExistence type="predicted"/>
<evidence type="ECO:0000313" key="2">
    <source>
        <dbReference type="EMBL" id="GIX80762.1"/>
    </source>
</evidence>
<evidence type="ECO:0000256" key="1">
    <source>
        <dbReference type="SAM" id="MobiDB-lite"/>
    </source>
</evidence>
<dbReference type="Proteomes" id="UP001054945">
    <property type="component" value="Unassembled WGS sequence"/>
</dbReference>
<keyword evidence="3" id="KW-1185">Reference proteome</keyword>
<dbReference type="AlphaFoldDB" id="A0AAV4N7T1"/>
<feature type="compositionally biased region" description="Basic and acidic residues" evidence="1">
    <location>
        <begin position="93"/>
        <end position="104"/>
    </location>
</feature>
<dbReference type="EMBL" id="BPLR01003060">
    <property type="protein sequence ID" value="GIX80762.1"/>
    <property type="molecule type" value="Genomic_DNA"/>
</dbReference>
<gene>
    <name evidence="2" type="ORF">CEXT_558571</name>
</gene>
<feature type="compositionally biased region" description="Basic and acidic residues" evidence="1">
    <location>
        <begin position="29"/>
        <end position="42"/>
    </location>
</feature>
<protein>
    <submittedName>
        <fullName evidence="2">Uncharacterized protein</fullName>
    </submittedName>
</protein>
<feature type="region of interest" description="Disordered" evidence="1">
    <location>
        <begin position="65"/>
        <end position="119"/>
    </location>
</feature>
<name>A0AAV4N7T1_CAEEX</name>
<reference evidence="2 3" key="1">
    <citation type="submission" date="2021-06" db="EMBL/GenBank/DDBJ databases">
        <title>Caerostris extrusa draft genome.</title>
        <authorList>
            <person name="Kono N."/>
            <person name="Arakawa K."/>
        </authorList>
    </citation>
    <scope>NUCLEOTIDE SEQUENCE [LARGE SCALE GENOMIC DNA]</scope>
</reference>
<evidence type="ECO:0000313" key="3">
    <source>
        <dbReference type="Proteomes" id="UP001054945"/>
    </source>
</evidence>
<feature type="region of interest" description="Disordered" evidence="1">
    <location>
        <begin position="15"/>
        <end position="42"/>
    </location>
</feature>
<sequence>LSFSLLREKTPLKIPSPFMPIAETSTSADTRDTSPAEKGKLCLPRKEDFLEMTPLKILSPFMPKVETPTSVDTTPLKIPSPSMPKVETSTSADTRDTSPAEKGELCLPTERYLSSISRK</sequence>
<organism evidence="2 3">
    <name type="scientific">Caerostris extrusa</name>
    <name type="common">Bark spider</name>
    <name type="synonym">Caerostris bankana</name>
    <dbReference type="NCBI Taxonomy" id="172846"/>
    <lineage>
        <taxon>Eukaryota</taxon>
        <taxon>Metazoa</taxon>
        <taxon>Ecdysozoa</taxon>
        <taxon>Arthropoda</taxon>
        <taxon>Chelicerata</taxon>
        <taxon>Arachnida</taxon>
        <taxon>Araneae</taxon>
        <taxon>Araneomorphae</taxon>
        <taxon>Entelegynae</taxon>
        <taxon>Araneoidea</taxon>
        <taxon>Araneidae</taxon>
        <taxon>Caerostris</taxon>
    </lineage>
</organism>
<feature type="non-terminal residue" evidence="2">
    <location>
        <position position="1"/>
    </location>
</feature>
<comment type="caution">
    <text evidence="2">The sequence shown here is derived from an EMBL/GenBank/DDBJ whole genome shotgun (WGS) entry which is preliminary data.</text>
</comment>